<dbReference type="InterPro" id="IPR002213">
    <property type="entry name" value="UDP_glucos_trans"/>
</dbReference>
<dbReference type="SMR" id="A0A1J6J564"/>
<sequence>MSKHHILMIPYPVQGHVIPLMELAQSLVKYDFKITFANTESTHKRIINSLGGKSILHDQIHLISILDESESGENKNVPGKLSEAIFKVMPGKIEKLIQETNVSEDDKITCVIADQSLGLALELAANMGIKRAAFLTAAAANLVLGFNIPKLIDDGIIDTNGTPAIKDHAFQFEPTMPIMNTSDLVWTRMGNFTMQKIIFDMMVYNNKSVKTADWLICNSTYDLEPGAFNLAPEIVPIGPLLASNCLEPSMSLPEAEPRISSRESPNCEISSVAGSFWPEDSTCLNWLDQQPLCSVVYVAFGSFTLFNESQFQELALGLELTNMSFLWVVRNDALDAKTDVFLKFFMDRIGKKKGQIVSWAPQLKVLSHPSIGCFVSHCGWNSTIEAISNGIPILCWPYFADQFMNQSYICDIWKVGVGLKKEANGIIKREEIKHKVEQLMGYVEFKKRALQLKEMTMSSVKGGGRSYQNFINFIQWIKSS</sequence>
<evidence type="ECO:0000256" key="3">
    <source>
        <dbReference type="RuleBase" id="RU003718"/>
    </source>
</evidence>
<dbReference type="GeneID" id="109240639"/>
<dbReference type="KEGG" id="nau:109240639"/>
<protein>
    <recommendedName>
        <fullName evidence="4">Glycosyltransferase</fullName>
        <ecNumber evidence="4">2.4.1.-</ecNumber>
    </recommendedName>
</protein>
<dbReference type="EMBL" id="MJEQ01037183">
    <property type="protein sequence ID" value="OIT07800.1"/>
    <property type="molecule type" value="Genomic_DNA"/>
</dbReference>
<dbReference type="Proteomes" id="UP000187609">
    <property type="component" value="Unassembled WGS sequence"/>
</dbReference>
<keyword evidence="7" id="KW-1185">Reference proteome</keyword>
<dbReference type="OMA" id="DGISCEN"/>
<evidence type="ECO:0000313" key="5">
    <source>
        <dbReference type="EMBL" id="AQQ16660.1"/>
    </source>
</evidence>
<dbReference type="GO" id="GO:0080044">
    <property type="term" value="F:quercetin 7-O-glucosyltransferase activity"/>
    <property type="evidence" value="ECO:0007669"/>
    <property type="project" value="TreeGrafter"/>
</dbReference>
<evidence type="ECO:0000313" key="6">
    <source>
        <dbReference type="EMBL" id="OIT07800.1"/>
    </source>
</evidence>
<gene>
    <name evidence="6" type="primary">UGT83A1_1</name>
    <name evidence="6" type="ORF">A4A49_19018</name>
    <name evidence="5" type="ORF">NaUGT_g19018</name>
</gene>
<reference evidence="5" key="1">
    <citation type="submission" date="2016-08" db="EMBL/GenBank/DDBJ databases">
        <authorList>
            <person name="Seilhamer J.J."/>
        </authorList>
    </citation>
    <scope>NUCLEOTIDE SEQUENCE</scope>
</reference>
<dbReference type="AlphaFoldDB" id="A0A1J6J564"/>
<dbReference type="Gramene" id="OIT07800">
    <property type="protein sequence ID" value="OIT07800"/>
    <property type="gene ID" value="A4A49_19018"/>
</dbReference>
<evidence type="ECO:0000256" key="1">
    <source>
        <dbReference type="ARBA" id="ARBA00009995"/>
    </source>
</evidence>
<evidence type="ECO:0000313" key="7">
    <source>
        <dbReference type="Proteomes" id="UP000187609"/>
    </source>
</evidence>
<name>A0A1J6J564_NICAT</name>
<dbReference type="EMBL" id="KX752137">
    <property type="protein sequence ID" value="AQQ16660.1"/>
    <property type="molecule type" value="Genomic_DNA"/>
</dbReference>
<dbReference type="PROSITE" id="PS00375">
    <property type="entry name" value="UDPGT"/>
    <property type="match status" value="1"/>
</dbReference>
<dbReference type="Pfam" id="PF00201">
    <property type="entry name" value="UDPGT"/>
    <property type="match status" value="1"/>
</dbReference>
<accession>A0A1J6J564</accession>
<reference evidence="6 7" key="2">
    <citation type="submission" date="2016-11" db="EMBL/GenBank/DDBJ databases">
        <title>The genome of Nicotiana attenuata.</title>
        <authorList>
            <person name="Xu S."/>
            <person name="Brockmoeller T."/>
            <person name="Gaquerel E."/>
            <person name="Navarro A."/>
            <person name="Kuhl H."/>
            <person name="Gase K."/>
            <person name="Ling Z."/>
            <person name="Zhou W."/>
            <person name="Kreitzer C."/>
            <person name="Stanke M."/>
            <person name="Tang H."/>
            <person name="Lyons E."/>
            <person name="Pandey P."/>
            <person name="Pandey S.P."/>
            <person name="Timmermann B."/>
            <person name="Baldwin I.T."/>
        </authorList>
    </citation>
    <scope>NUCLEOTIDE SEQUENCE [LARGE SCALE GENOMIC DNA]</scope>
    <source>
        <strain evidence="7">cv. UT</strain>
        <strain evidence="6">UT</strain>
        <tissue evidence="6">Leaves</tissue>
    </source>
</reference>
<dbReference type="GO" id="GO:0080043">
    <property type="term" value="F:quercetin 3-O-glucosyltransferase activity"/>
    <property type="evidence" value="ECO:0007669"/>
    <property type="project" value="TreeGrafter"/>
</dbReference>
<organism evidence="6 7">
    <name type="scientific">Nicotiana attenuata</name>
    <name type="common">Coyote tobacco</name>
    <dbReference type="NCBI Taxonomy" id="49451"/>
    <lineage>
        <taxon>Eukaryota</taxon>
        <taxon>Viridiplantae</taxon>
        <taxon>Streptophyta</taxon>
        <taxon>Embryophyta</taxon>
        <taxon>Tracheophyta</taxon>
        <taxon>Spermatophyta</taxon>
        <taxon>Magnoliopsida</taxon>
        <taxon>eudicotyledons</taxon>
        <taxon>Gunneridae</taxon>
        <taxon>Pentapetalae</taxon>
        <taxon>asterids</taxon>
        <taxon>lamiids</taxon>
        <taxon>Solanales</taxon>
        <taxon>Solanaceae</taxon>
        <taxon>Nicotianoideae</taxon>
        <taxon>Nicotianeae</taxon>
        <taxon>Nicotiana</taxon>
    </lineage>
</organism>
<keyword evidence="3" id="KW-0328">Glycosyltransferase</keyword>
<proteinExistence type="inferred from homology"/>
<dbReference type="Gene3D" id="3.40.50.2000">
    <property type="entry name" value="Glycogen Phosphorylase B"/>
    <property type="match status" value="2"/>
</dbReference>
<evidence type="ECO:0000256" key="2">
    <source>
        <dbReference type="ARBA" id="ARBA00022679"/>
    </source>
</evidence>
<dbReference type="PANTHER" id="PTHR11926">
    <property type="entry name" value="GLUCOSYL/GLUCURONOSYL TRANSFERASES"/>
    <property type="match status" value="1"/>
</dbReference>
<dbReference type="SUPFAM" id="SSF53756">
    <property type="entry name" value="UDP-Glycosyltransferase/glycogen phosphorylase"/>
    <property type="match status" value="1"/>
</dbReference>
<evidence type="ECO:0000256" key="4">
    <source>
        <dbReference type="RuleBase" id="RU362057"/>
    </source>
</evidence>
<dbReference type="EC" id="2.4.1.-" evidence="4"/>
<keyword evidence="2 3" id="KW-0808">Transferase</keyword>
<comment type="similarity">
    <text evidence="1 3">Belongs to the UDP-glycosyltransferase family.</text>
</comment>
<dbReference type="OrthoDB" id="5835829at2759"/>
<dbReference type="FunFam" id="3.40.50.2000:FF:000108">
    <property type="entry name" value="UDP-glycosyltransferase 83A1"/>
    <property type="match status" value="1"/>
</dbReference>
<dbReference type="FunFam" id="3.40.50.2000:FF:000061">
    <property type="entry name" value="UDP-glycosyltransferase 83A1"/>
    <property type="match status" value="1"/>
</dbReference>
<dbReference type="CDD" id="cd03784">
    <property type="entry name" value="GT1_Gtf-like"/>
    <property type="match status" value="1"/>
</dbReference>
<dbReference type="InterPro" id="IPR035595">
    <property type="entry name" value="UDP_glycos_trans_CS"/>
</dbReference>
<dbReference type="PANTHER" id="PTHR11926:SF1555">
    <property type="entry name" value="UDP-GLYCOSYLTRANSFERASE 83A1-LIKE"/>
    <property type="match status" value="1"/>
</dbReference>